<accession>A0A1Y3EH63</accession>
<organism evidence="2 3">
    <name type="scientific">Trichinella nativa</name>
    <dbReference type="NCBI Taxonomy" id="6335"/>
    <lineage>
        <taxon>Eukaryota</taxon>
        <taxon>Metazoa</taxon>
        <taxon>Ecdysozoa</taxon>
        <taxon>Nematoda</taxon>
        <taxon>Enoplea</taxon>
        <taxon>Dorylaimia</taxon>
        <taxon>Trichinellida</taxon>
        <taxon>Trichinellidae</taxon>
        <taxon>Trichinella</taxon>
    </lineage>
</organism>
<reference evidence="2 3" key="1">
    <citation type="submission" date="2015-04" db="EMBL/GenBank/DDBJ databases">
        <title>Draft genome of the roundworm Trichinella nativa.</title>
        <authorList>
            <person name="Mitreva M."/>
        </authorList>
    </citation>
    <scope>NUCLEOTIDE SEQUENCE [LARGE SCALE GENOMIC DNA]</scope>
    <source>
        <strain evidence="2 3">ISS45</strain>
    </source>
</reference>
<feature type="region of interest" description="Disordered" evidence="1">
    <location>
        <begin position="115"/>
        <end position="139"/>
    </location>
</feature>
<evidence type="ECO:0000256" key="1">
    <source>
        <dbReference type="SAM" id="MobiDB-lite"/>
    </source>
</evidence>
<dbReference type="AlphaFoldDB" id="A0A1Y3EH63"/>
<evidence type="ECO:0000313" key="2">
    <source>
        <dbReference type="EMBL" id="OUC44502.1"/>
    </source>
</evidence>
<dbReference type="EMBL" id="LVZM01012469">
    <property type="protein sequence ID" value="OUC44502.1"/>
    <property type="molecule type" value="Genomic_DNA"/>
</dbReference>
<gene>
    <name evidence="2" type="ORF">D917_09050</name>
</gene>
<evidence type="ECO:0000313" key="3">
    <source>
        <dbReference type="Proteomes" id="UP000243006"/>
    </source>
</evidence>
<dbReference type="Proteomes" id="UP000243006">
    <property type="component" value="Unassembled WGS sequence"/>
</dbReference>
<name>A0A1Y3EH63_9BILA</name>
<proteinExistence type="predicted"/>
<feature type="compositionally biased region" description="Basic residues" evidence="1">
    <location>
        <begin position="120"/>
        <end position="131"/>
    </location>
</feature>
<protein>
    <submittedName>
        <fullName evidence="2">Uncharacterized protein</fullName>
    </submittedName>
</protein>
<sequence>MIRLNMRCKNVCDLFHAVPSLPACRLKVPVGFLGNCPFEEHQLVVLCCQQFTAGQQQTILDDSDPDSVLHSENVVDLTESGDDSKLSVSPPLELRDDAYYLDGIDYNTWRPAPMGQGVRLRGRGNGRRKSRSMPLPHHEHQRNYADVLVEKVLADQGLGRYADPNLIRTTQLEIAEAYNMTEAQMHSAARSLMQRSPKYFEHMGGQRPADIKDFNQYSKTALLKPREINSSEEVDISDDMNMFMSVV</sequence>
<comment type="caution">
    <text evidence="2">The sequence shown here is derived from an EMBL/GenBank/DDBJ whole genome shotgun (WGS) entry which is preliminary data.</text>
</comment>